<dbReference type="Proteomes" id="UP000276029">
    <property type="component" value="Unassembled WGS sequence"/>
</dbReference>
<protein>
    <submittedName>
        <fullName evidence="2">Uncharacterized protein</fullName>
    </submittedName>
</protein>
<gene>
    <name evidence="3" type="ORF">DFR51_0561</name>
    <name evidence="2" type="ORF">SmB9_15930</name>
</gene>
<dbReference type="KEGG" id="smic:SmB9_15930"/>
<proteinExistence type="predicted"/>
<evidence type="ECO:0000313" key="4">
    <source>
        <dbReference type="Proteomes" id="UP000275727"/>
    </source>
</evidence>
<accession>A0AAD1D555</accession>
<feature type="region of interest" description="Disordered" evidence="1">
    <location>
        <begin position="23"/>
        <end position="47"/>
    </location>
</feature>
<dbReference type="EMBL" id="AP018711">
    <property type="protein sequence ID" value="BBE33935.1"/>
    <property type="molecule type" value="Genomic_DNA"/>
</dbReference>
<keyword evidence="5" id="KW-1185">Reference proteome</keyword>
<dbReference type="AlphaFoldDB" id="A0AAD1D555"/>
<evidence type="ECO:0000256" key="1">
    <source>
        <dbReference type="SAM" id="MobiDB-lite"/>
    </source>
</evidence>
<sequence length="47" mass="5073">MLWWVAGVVGALLLAALLAPPAPGRRTLGRIDFGDEPTDKDENQRQG</sequence>
<dbReference type="Proteomes" id="UP000275727">
    <property type="component" value="Chromosome"/>
</dbReference>
<reference evidence="3 5" key="2">
    <citation type="submission" date="2018-10" db="EMBL/GenBank/DDBJ databases">
        <title>Genomic Encyclopedia of Type Strains, Phase IV (KMG-IV): sequencing the most valuable type-strain genomes for metagenomic binning, comparative biology and taxonomic classification.</title>
        <authorList>
            <person name="Goeker M."/>
        </authorList>
    </citation>
    <scope>NUCLEOTIDE SEQUENCE [LARGE SCALE GENOMIC DNA]</scope>
    <source>
        <strain evidence="3 5">DSM 19791</strain>
    </source>
</reference>
<reference evidence="2 4" key="1">
    <citation type="submission" date="2018-06" db="EMBL/GenBank/DDBJ databases">
        <title>Complete Genome Sequence of the Microcystin-Degrading Bacterium Sphingosinicella microcystinivorans Strain B-9.</title>
        <authorList>
            <person name="Jin H."/>
            <person name="Nishizawa T."/>
            <person name="Guo Y."/>
            <person name="Nishizawa A."/>
            <person name="Park H."/>
            <person name="Kato H."/>
            <person name="Tsuji K."/>
            <person name="Harada K."/>
        </authorList>
    </citation>
    <scope>NUCLEOTIDE SEQUENCE [LARGE SCALE GENOMIC DNA]</scope>
    <source>
        <strain evidence="2 4">B9</strain>
    </source>
</reference>
<evidence type="ECO:0000313" key="3">
    <source>
        <dbReference type="EMBL" id="RKS91015.1"/>
    </source>
</evidence>
<dbReference type="EMBL" id="RBWX01000007">
    <property type="protein sequence ID" value="RKS91015.1"/>
    <property type="molecule type" value="Genomic_DNA"/>
</dbReference>
<evidence type="ECO:0000313" key="5">
    <source>
        <dbReference type="Proteomes" id="UP000276029"/>
    </source>
</evidence>
<name>A0AAD1D555_SPHMI</name>
<evidence type="ECO:0000313" key="2">
    <source>
        <dbReference type="EMBL" id="BBE33935.1"/>
    </source>
</evidence>
<organism evidence="2 4">
    <name type="scientific">Sphingosinicella microcystinivorans</name>
    <dbReference type="NCBI Taxonomy" id="335406"/>
    <lineage>
        <taxon>Bacteria</taxon>
        <taxon>Pseudomonadati</taxon>
        <taxon>Pseudomonadota</taxon>
        <taxon>Alphaproteobacteria</taxon>
        <taxon>Sphingomonadales</taxon>
        <taxon>Sphingosinicellaceae</taxon>
        <taxon>Sphingosinicella</taxon>
    </lineage>
</organism>